<evidence type="ECO:0000313" key="3">
    <source>
        <dbReference type="Proteomes" id="UP000626844"/>
    </source>
</evidence>
<dbReference type="Pfam" id="PF01381">
    <property type="entry name" value="HTH_3"/>
    <property type="match status" value="1"/>
</dbReference>
<reference evidence="2" key="1">
    <citation type="submission" date="2020-09" db="EMBL/GenBank/DDBJ databases">
        <title>A novel bacterium of genus Bacillus, isolated from South China Sea.</title>
        <authorList>
            <person name="Huang H."/>
            <person name="Mo K."/>
            <person name="Hu Y."/>
        </authorList>
    </citation>
    <scope>NUCLEOTIDE SEQUENCE</scope>
    <source>
        <strain evidence="2">IB182487</strain>
    </source>
</reference>
<dbReference type="CDD" id="cd00093">
    <property type="entry name" value="HTH_XRE"/>
    <property type="match status" value="1"/>
</dbReference>
<dbReference type="GO" id="GO:0003677">
    <property type="term" value="F:DNA binding"/>
    <property type="evidence" value="ECO:0007669"/>
    <property type="project" value="InterPro"/>
</dbReference>
<accession>A0A926RXT4</accession>
<sequence>MWGIGKKRSKVGKFIDRHGYTQEDLCKAAMIGRNTASRICSEPNYSPSMSTIKKVMKAIRKIEPNAKADDFFDM</sequence>
<organism evidence="2 3">
    <name type="scientific">Metabacillus arenae</name>
    <dbReference type="NCBI Taxonomy" id="2771434"/>
    <lineage>
        <taxon>Bacteria</taxon>
        <taxon>Bacillati</taxon>
        <taxon>Bacillota</taxon>
        <taxon>Bacilli</taxon>
        <taxon>Bacillales</taxon>
        <taxon>Bacillaceae</taxon>
        <taxon>Metabacillus</taxon>
    </lineage>
</organism>
<dbReference type="InterPro" id="IPR010982">
    <property type="entry name" value="Lambda_DNA-bd_dom_sf"/>
</dbReference>
<dbReference type="AlphaFoldDB" id="A0A926RXT4"/>
<evidence type="ECO:0000313" key="2">
    <source>
        <dbReference type="EMBL" id="MBD1381020.1"/>
    </source>
</evidence>
<dbReference type="RefSeq" id="WP_191158621.1">
    <property type="nucleotide sequence ID" value="NZ_JACXAI010000015.1"/>
</dbReference>
<evidence type="ECO:0000259" key="1">
    <source>
        <dbReference type="Pfam" id="PF01381"/>
    </source>
</evidence>
<protein>
    <submittedName>
        <fullName evidence="2">Helix-turn-helix domain-containing protein</fullName>
    </submittedName>
</protein>
<dbReference type="SUPFAM" id="SSF47413">
    <property type="entry name" value="lambda repressor-like DNA-binding domains"/>
    <property type="match status" value="1"/>
</dbReference>
<keyword evidence="3" id="KW-1185">Reference proteome</keyword>
<name>A0A926RXT4_9BACI</name>
<dbReference type="EMBL" id="JACXAI010000015">
    <property type="protein sequence ID" value="MBD1381020.1"/>
    <property type="molecule type" value="Genomic_DNA"/>
</dbReference>
<dbReference type="Proteomes" id="UP000626844">
    <property type="component" value="Unassembled WGS sequence"/>
</dbReference>
<gene>
    <name evidence="2" type="ORF">IC621_12330</name>
</gene>
<proteinExistence type="predicted"/>
<feature type="domain" description="HTH cro/C1-type" evidence="1">
    <location>
        <begin position="17"/>
        <end position="60"/>
    </location>
</feature>
<dbReference type="InterPro" id="IPR001387">
    <property type="entry name" value="Cro/C1-type_HTH"/>
</dbReference>
<dbReference type="Gene3D" id="1.10.260.40">
    <property type="entry name" value="lambda repressor-like DNA-binding domains"/>
    <property type="match status" value="1"/>
</dbReference>
<comment type="caution">
    <text evidence="2">The sequence shown here is derived from an EMBL/GenBank/DDBJ whole genome shotgun (WGS) entry which is preliminary data.</text>
</comment>